<evidence type="ECO:0000313" key="1">
    <source>
        <dbReference type="EMBL" id="SMD30288.1"/>
    </source>
</evidence>
<comment type="caution">
    <text evidence="1">The sequence shown here is derived from an EMBL/GenBank/DDBJ whole genome shotgun (WGS) entry which is preliminary data.</text>
</comment>
<dbReference type="RefSeq" id="WP_084272323.1">
    <property type="nucleotide sequence ID" value="NZ_FWYE01000001.1"/>
</dbReference>
<proteinExistence type="predicted"/>
<dbReference type="EMBL" id="FWYE01000001">
    <property type="protein sequence ID" value="SMD30288.1"/>
    <property type="molecule type" value="Genomic_DNA"/>
</dbReference>
<sequence>MNNLDEKRIMDIIFDDIGSEEKSITGIQKSLEKKGLNIHRLVLTGYLRALTEMGMINEKEIKPAKIYSIIKRNDKDIYSMVGEVARMDDEEESGNNALLLLYSLFDRPVFMRELEKCNVSQPRDYKIVTSSYRSEYIKKLDEAGLKIPKSNQLIEPQNIDRLKLISLLKNFIFQQYDLKKYCVSNNNQQRLD</sequence>
<accession>A0A8G2FVM1</accession>
<evidence type="ECO:0000313" key="2">
    <source>
        <dbReference type="Proteomes" id="UP000192315"/>
    </source>
</evidence>
<keyword evidence="2" id="KW-1185">Reference proteome</keyword>
<dbReference type="Proteomes" id="UP000192315">
    <property type="component" value="Unassembled WGS sequence"/>
</dbReference>
<name>A0A8G2FVM1_PICTO</name>
<gene>
    <name evidence="1" type="ORF">SAMN02745355_0160</name>
</gene>
<protein>
    <submittedName>
        <fullName evidence="1">Uncharacterized protein</fullName>
    </submittedName>
</protein>
<organism evidence="1 2">
    <name type="scientific">Picrophilus torridus (strain ATCC 700027 / DSM 9790 / JCM 10055 / NBRC 100828 / KAW 2/3)</name>
    <dbReference type="NCBI Taxonomy" id="1122961"/>
    <lineage>
        <taxon>Archaea</taxon>
        <taxon>Methanobacteriati</taxon>
        <taxon>Thermoplasmatota</taxon>
        <taxon>Thermoplasmata</taxon>
        <taxon>Thermoplasmatales</taxon>
        <taxon>Picrophilaceae</taxon>
        <taxon>Picrophilus</taxon>
    </lineage>
</organism>
<dbReference type="AlphaFoldDB" id="A0A8G2FVM1"/>
<reference evidence="1 2" key="1">
    <citation type="submission" date="2017-04" db="EMBL/GenBank/DDBJ databases">
        <authorList>
            <person name="Varghese N."/>
            <person name="Submissions S."/>
        </authorList>
    </citation>
    <scope>NUCLEOTIDE SEQUENCE [LARGE SCALE GENOMIC DNA]</scope>
    <source>
        <strain evidence="1 2">DSM 9789</strain>
    </source>
</reference>